<dbReference type="CDD" id="cd03768">
    <property type="entry name" value="SR_ResInv"/>
    <property type="match status" value="1"/>
</dbReference>
<proteinExistence type="predicted"/>
<dbReference type="PROSITE" id="PS51736">
    <property type="entry name" value="RECOMBINASES_3"/>
    <property type="match status" value="1"/>
</dbReference>
<dbReference type="GO" id="GO:0003677">
    <property type="term" value="F:DNA binding"/>
    <property type="evidence" value="ECO:0007669"/>
    <property type="project" value="InterPro"/>
</dbReference>
<dbReference type="Gene3D" id="3.40.50.1390">
    <property type="entry name" value="Resolvase, N-terminal catalytic domain"/>
    <property type="match status" value="1"/>
</dbReference>
<dbReference type="EMBL" id="RCNT01000004">
    <property type="protein sequence ID" value="RMA42345.1"/>
    <property type="molecule type" value="Genomic_DNA"/>
</dbReference>
<dbReference type="Gene3D" id="3.90.1750.20">
    <property type="entry name" value="Putative Large Serine Recombinase, Chain B, Domain 2"/>
    <property type="match status" value="1"/>
</dbReference>
<dbReference type="GO" id="GO:0000150">
    <property type="term" value="F:DNA strand exchange activity"/>
    <property type="evidence" value="ECO:0007669"/>
    <property type="project" value="InterPro"/>
</dbReference>
<evidence type="ECO:0000259" key="2">
    <source>
        <dbReference type="PROSITE" id="PS51737"/>
    </source>
</evidence>
<evidence type="ECO:0000313" key="4">
    <source>
        <dbReference type="Proteomes" id="UP000281343"/>
    </source>
</evidence>
<dbReference type="RefSeq" id="WP_121897825.1">
    <property type="nucleotide sequence ID" value="NZ_RCNT01000004.1"/>
</dbReference>
<keyword evidence="4" id="KW-1185">Reference proteome</keyword>
<accession>A0A3L9Y4I2</accession>
<dbReference type="PROSITE" id="PS51737">
    <property type="entry name" value="RECOMBINASE_DNA_BIND"/>
    <property type="match status" value="1"/>
</dbReference>
<evidence type="ECO:0000259" key="1">
    <source>
        <dbReference type="PROSITE" id="PS51736"/>
    </source>
</evidence>
<dbReference type="OrthoDB" id="7277848at2"/>
<dbReference type="InterPro" id="IPR050639">
    <property type="entry name" value="SSR_resolvase"/>
</dbReference>
<gene>
    <name evidence="3" type="ORF">D9R08_09575</name>
</gene>
<feature type="domain" description="Resolvase/invertase-type recombinase catalytic" evidence="1">
    <location>
        <begin position="7"/>
        <end position="159"/>
    </location>
</feature>
<dbReference type="InterPro" id="IPR036162">
    <property type="entry name" value="Resolvase-like_N_sf"/>
</dbReference>
<name>A0A3L9Y4I2_9RHOB</name>
<feature type="domain" description="Recombinase" evidence="2">
    <location>
        <begin position="167"/>
        <end position="284"/>
    </location>
</feature>
<dbReference type="AlphaFoldDB" id="A0A3L9Y4I2"/>
<dbReference type="InterPro" id="IPR011109">
    <property type="entry name" value="DNA_bind_recombinase_dom"/>
</dbReference>
<dbReference type="PANTHER" id="PTHR30461:SF23">
    <property type="entry name" value="DNA RECOMBINASE-RELATED"/>
    <property type="match status" value="1"/>
</dbReference>
<sequence>MTRPRIRCAIYTRKSSEEGLEQDFNSLDAQREACEAFVQSQVGEGWQAMSERYDDGGISGGTMDRAGLQRLLDDVSRDRVDVIVVYKIDRLTRSLPDFARMVEIFDRHKVSFVSVTQAFNTTSSMGRLSLNVLLSFAQFEREVTGERIRDKIAASKARGMWMGGNLPLGYDRPRDGTRRLVVNEGEAETVRSIFRRYLDLGSVHDLARALEATGVRSKIRRDKDGARIAGRPFSRGALFHLLRNPVYLGLIRHKGVLHEGLHAPIVDRTLFDAVQEQLTASTRRGNNRHSGARSRSQLTGRIFDATGERMSPTFAIGARGKRYRYYVSTSLQQGGKRRGDDVLRRVPADFLEQALIDRLRRIDGIDAKAPLEHLRRVDVQMGHVLLTLPKALHLATRASLRDDEGFVEGHPDAQGVSLRVPVAFPRRGGATEVKPGPAEGPQPDTTLIRALRAAHAMLERDASGRPILHESPISPHRRRLIRLAFLAPELQVAILSGRQPPGLSLSRLLADGFPIAWQAQIERFGRPRRDV</sequence>
<dbReference type="Proteomes" id="UP000281343">
    <property type="component" value="Unassembled WGS sequence"/>
</dbReference>
<protein>
    <submittedName>
        <fullName evidence="3">Recombinase family protein</fullName>
    </submittedName>
</protein>
<dbReference type="SUPFAM" id="SSF53041">
    <property type="entry name" value="Resolvase-like"/>
    <property type="match status" value="1"/>
</dbReference>
<comment type="caution">
    <text evidence="3">The sequence shown here is derived from an EMBL/GenBank/DDBJ whole genome shotgun (WGS) entry which is preliminary data.</text>
</comment>
<dbReference type="SMART" id="SM00857">
    <property type="entry name" value="Resolvase"/>
    <property type="match status" value="1"/>
</dbReference>
<organism evidence="3 4">
    <name type="scientific">Rhodophyticola porphyridii</name>
    <dbReference type="NCBI Taxonomy" id="1852017"/>
    <lineage>
        <taxon>Bacteria</taxon>
        <taxon>Pseudomonadati</taxon>
        <taxon>Pseudomonadota</taxon>
        <taxon>Alphaproteobacteria</taxon>
        <taxon>Rhodobacterales</taxon>
        <taxon>Roseobacteraceae</taxon>
        <taxon>Rhodophyticola</taxon>
    </lineage>
</organism>
<dbReference type="Pfam" id="PF00239">
    <property type="entry name" value="Resolvase"/>
    <property type="match status" value="1"/>
</dbReference>
<dbReference type="InterPro" id="IPR038109">
    <property type="entry name" value="DNA_bind_recomb_sf"/>
</dbReference>
<dbReference type="PANTHER" id="PTHR30461">
    <property type="entry name" value="DNA-INVERTASE FROM LAMBDOID PROPHAGE"/>
    <property type="match status" value="1"/>
</dbReference>
<dbReference type="InterPro" id="IPR006119">
    <property type="entry name" value="Resolv_N"/>
</dbReference>
<evidence type="ECO:0000313" key="3">
    <source>
        <dbReference type="EMBL" id="RMA42345.1"/>
    </source>
</evidence>
<reference evidence="3 4" key="1">
    <citation type="submission" date="2018-10" db="EMBL/GenBank/DDBJ databases">
        <authorList>
            <person name="Jung H.S."/>
            <person name="Jeon C.O."/>
        </authorList>
    </citation>
    <scope>NUCLEOTIDE SEQUENCE [LARGE SCALE GENOMIC DNA]</scope>
    <source>
        <strain evidence="3 4">MA-7-27</strain>
    </source>
</reference>
<dbReference type="Pfam" id="PF07508">
    <property type="entry name" value="Recombinase"/>
    <property type="match status" value="1"/>
</dbReference>